<organism evidence="3 4">
    <name type="scientific">Salix brachista</name>
    <dbReference type="NCBI Taxonomy" id="2182728"/>
    <lineage>
        <taxon>Eukaryota</taxon>
        <taxon>Viridiplantae</taxon>
        <taxon>Streptophyta</taxon>
        <taxon>Embryophyta</taxon>
        <taxon>Tracheophyta</taxon>
        <taxon>Spermatophyta</taxon>
        <taxon>Magnoliopsida</taxon>
        <taxon>eudicotyledons</taxon>
        <taxon>Gunneridae</taxon>
        <taxon>Pentapetalae</taxon>
        <taxon>rosids</taxon>
        <taxon>fabids</taxon>
        <taxon>Malpighiales</taxon>
        <taxon>Salicaceae</taxon>
        <taxon>Saliceae</taxon>
        <taxon>Salix</taxon>
    </lineage>
</organism>
<gene>
    <name evidence="3" type="ORF">DKX38_016775</name>
</gene>
<name>A0A5N5KTJ5_9ROSI</name>
<feature type="region of interest" description="Disordered" evidence="1">
    <location>
        <begin position="1"/>
        <end position="58"/>
    </location>
</feature>
<dbReference type="AlphaFoldDB" id="A0A5N5KTJ5"/>
<accession>A0A5N5KTJ5</accession>
<dbReference type="PANTHER" id="PTHR33386:SF26">
    <property type="entry name" value="ANKYRIN REPEAT PROTEIN"/>
    <property type="match status" value="1"/>
</dbReference>
<evidence type="ECO:0000313" key="4">
    <source>
        <dbReference type="Proteomes" id="UP000326939"/>
    </source>
</evidence>
<proteinExistence type="predicted"/>
<evidence type="ECO:0000313" key="3">
    <source>
        <dbReference type="EMBL" id="KAB5533689.1"/>
    </source>
</evidence>
<keyword evidence="4" id="KW-1185">Reference proteome</keyword>
<reference evidence="4" key="1">
    <citation type="journal article" date="2019" name="Gigascience">
        <title>De novo genome assembly of the endangered Acer yangbiense, a plant species with extremely small populations endemic to Yunnan Province, China.</title>
        <authorList>
            <person name="Yang J."/>
            <person name="Wariss H.M."/>
            <person name="Tao L."/>
            <person name="Zhang R."/>
            <person name="Yun Q."/>
            <person name="Hollingsworth P."/>
            <person name="Dao Z."/>
            <person name="Luo G."/>
            <person name="Guo H."/>
            <person name="Ma Y."/>
            <person name="Sun W."/>
        </authorList>
    </citation>
    <scope>NUCLEOTIDE SEQUENCE [LARGE SCALE GENOMIC DNA]</scope>
    <source>
        <strain evidence="4">cv. br00</strain>
    </source>
</reference>
<protein>
    <submittedName>
        <fullName evidence="3">Uncharacterized protein</fullName>
    </submittedName>
</protein>
<dbReference type="EMBL" id="VDCV01000011">
    <property type="protein sequence ID" value="KAB5533689.1"/>
    <property type="molecule type" value="Genomic_DNA"/>
</dbReference>
<evidence type="ECO:0000256" key="2">
    <source>
        <dbReference type="SAM" id="Phobius"/>
    </source>
</evidence>
<dbReference type="Proteomes" id="UP000326939">
    <property type="component" value="Chromosome 11"/>
</dbReference>
<keyword evidence="2" id="KW-0812">Transmembrane</keyword>
<keyword evidence="2" id="KW-1133">Transmembrane helix</keyword>
<dbReference type="PANTHER" id="PTHR33386">
    <property type="entry name" value="OS02G0740600 PROTEIN"/>
    <property type="match status" value="1"/>
</dbReference>
<feature type="transmembrane region" description="Helical" evidence="2">
    <location>
        <begin position="78"/>
        <end position="96"/>
    </location>
</feature>
<evidence type="ECO:0000256" key="1">
    <source>
        <dbReference type="SAM" id="MobiDB-lite"/>
    </source>
</evidence>
<feature type="compositionally biased region" description="Basic and acidic residues" evidence="1">
    <location>
        <begin position="26"/>
        <end position="42"/>
    </location>
</feature>
<sequence length="152" mass="16982">MAGEAPSWADQWGAGGVGSMEDDNDTGTKRDTSKKEEVDAKRGLNKAKASAMSGAQKLKSGASNSFKWVKSGEEERSFVLFSLSLLCTLLLLIFSLSPHLLWQIISIAITEEEHRHPAMTKTSAYWDHFELAIDKLERWCSWGFGCQQKWRG</sequence>
<keyword evidence="2" id="KW-0472">Membrane</keyword>
<comment type="caution">
    <text evidence="3">The sequence shown here is derived from an EMBL/GenBank/DDBJ whole genome shotgun (WGS) entry which is preliminary data.</text>
</comment>